<dbReference type="SMART" id="SM00698">
    <property type="entry name" value="MORN"/>
    <property type="match status" value="3"/>
</dbReference>
<keyword evidence="4" id="KW-1185">Reference proteome</keyword>
<proteinExistence type="predicted"/>
<organism evidence="3 4">
    <name type="scientific">Cuscuta campestris</name>
    <dbReference type="NCBI Taxonomy" id="132261"/>
    <lineage>
        <taxon>Eukaryota</taxon>
        <taxon>Viridiplantae</taxon>
        <taxon>Streptophyta</taxon>
        <taxon>Embryophyta</taxon>
        <taxon>Tracheophyta</taxon>
        <taxon>Spermatophyta</taxon>
        <taxon>Magnoliopsida</taxon>
        <taxon>eudicotyledons</taxon>
        <taxon>Gunneridae</taxon>
        <taxon>Pentapetalae</taxon>
        <taxon>asterids</taxon>
        <taxon>lamiids</taxon>
        <taxon>Solanales</taxon>
        <taxon>Convolvulaceae</taxon>
        <taxon>Cuscuteae</taxon>
        <taxon>Cuscuta</taxon>
        <taxon>Cuscuta subgen. Grammica</taxon>
        <taxon>Cuscuta sect. Cleistogrammica</taxon>
    </lineage>
</organism>
<dbReference type="OrthoDB" id="270720at2759"/>
<name>A0A484KR93_9ASTE</name>
<feature type="region of interest" description="Disordered" evidence="2">
    <location>
        <begin position="27"/>
        <end position="52"/>
    </location>
</feature>
<dbReference type="SUPFAM" id="SSF82185">
    <property type="entry name" value="Histone H3 K4-specific methyltransferase SET7/9 N-terminal domain"/>
    <property type="match status" value="1"/>
</dbReference>
<keyword evidence="1" id="KW-0677">Repeat</keyword>
<evidence type="ECO:0000256" key="1">
    <source>
        <dbReference type="ARBA" id="ARBA00022737"/>
    </source>
</evidence>
<dbReference type="Proteomes" id="UP000595140">
    <property type="component" value="Unassembled WGS sequence"/>
</dbReference>
<evidence type="ECO:0008006" key="5">
    <source>
        <dbReference type="Google" id="ProtNLM"/>
    </source>
</evidence>
<dbReference type="GO" id="GO:0010020">
    <property type="term" value="P:chloroplast fission"/>
    <property type="evidence" value="ECO:0007669"/>
    <property type="project" value="TreeGrafter"/>
</dbReference>
<evidence type="ECO:0000256" key="2">
    <source>
        <dbReference type="SAM" id="MobiDB-lite"/>
    </source>
</evidence>
<dbReference type="EMBL" id="OOIL02000559">
    <property type="protein sequence ID" value="VFQ66464.1"/>
    <property type="molecule type" value="Genomic_DNA"/>
</dbReference>
<dbReference type="PANTHER" id="PTHR43215">
    <property type="entry name" value="RADIAL SPOKE HEAD 1 HOMOLOG"/>
    <property type="match status" value="1"/>
</dbReference>
<dbReference type="InterPro" id="IPR036525">
    <property type="entry name" value="Tubulin/FtsZ_GTPase_sf"/>
</dbReference>
<reference evidence="3 4" key="1">
    <citation type="submission" date="2018-04" db="EMBL/GenBank/DDBJ databases">
        <authorList>
            <person name="Vogel A."/>
        </authorList>
    </citation>
    <scope>NUCLEOTIDE SEQUENCE [LARGE SCALE GENOMIC DNA]</scope>
</reference>
<dbReference type="SUPFAM" id="SSF52490">
    <property type="entry name" value="Tubulin nucleotide-binding domain-like"/>
    <property type="match status" value="1"/>
</dbReference>
<dbReference type="Gene3D" id="2.20.110.10">
    <property type="entry name" value="Histone H3 K4-specific methyltransferase SET7/9 N-terminal domain"/>
    <property type="match status" value="2"/>
</dbReference>
<evidence type="ECO:0000313" key="3">
    <source>
        <dbReference type="EMBL" id="VFQ66464.1"/>
    </source>
</evidence>
<dbReference type="GO" id="GO:0005829">
    <property type="term" value="C:cytosol"/>
    <property type="evidence" value="ECO:0007669"/>
    <property type="project" value="TreeGrafter"/>
</dbReference>
<dbReference type="Pfam" id="PF02493">
    <property type="entry name" value="MORN"/>
    <property type="match status" value="4"/>
</dbReference>
<gene>
    <name evidence="3" type="ORF">CCAM_LOCUS8240</name>
</gene>
<sequence length="777" mass="86951">MDLHIPIHLASRLSCRTATINFRSPNYHNRRARPRRNPTNVRVEPSSAAGHRSSECDRSVVFSAKSISRDAASSGEEAAEISRRSIWDETNFVEVIGIGSRKDAIIDFCLSSPSCSPALRFWNILVKDSGKVLLHQRSLTEDITAEVEEDPSSLSLCSKATILVANAAYGGDNILSLEILRRVRCAGGLVIGIILKPFCFEGQRRLEEVNNLVDELQKQANFCIVVDTDALLATDLITLDEALKTSNRAVLMAINAISALVSENFLRYQNLPNNCCELLEVPQLPKILESYRDARIGYGAGYNIKTAILQATYDCPFLGVSLQESDGVVLCVISSSNALDSHNVNIICRTFRQTTGWKGEIIMSFIHEANMDANLILTTIIMCGCVVQQPSHRSSLLFRVAQHFPFISQFFKKPEFPCSGKMSHMLSMDGMRPMDCGAEDVQFYDQELHELSHNNGAETLLSDSMDCESDLVQSKIEFSATDFSFIDDEVNAEGNPMFRREVLARQNRQPGFQITHDRGKKGTDDMEICAADNISTFVLPVGVKLIEQSKNGSTSSNSWSWTEWMINEIKGAQACDPKGSISWDRMNADIEAMLDADNNPPFLKDKGALSIRAASMLESERDTQKKWDPVIEMKYRGGIYRGHIQGGLPEGKGHLSLRDGSVYNGMWRYGRRSGLGTMYFRNGDIYRGSWRDDGMHGKGWVYFHTGDRWFVNFWKGKANGEGRFYHKNGNVSFGHFKDGWRHGEFLNINIDGTRCLEKWDEGALTSREILDPDMPAG</sequence>
<dbReference type="InterPro" id="IPR003409">
    <property type="entry name" value="MORN"/>
</dbReference>
<accession>A0A484KR93</accession>
<dbReference type="GO" id="GO:0009707">
    <property type="term" value="C:chloroplast outer membrane"/>
    <property type="evidence" value="ECO:0007669"/>
    <property type="project" value="TreeGrafter"/>
</dbReference>
<dbReference type="PANTHER" id="PTHR43215:SF15">
    <property type="entry name" value="PROTEIN ACCUMULATION AND REPLICATION OF CHLOROPLASTS 3, CHLOROPLASTIC"/>
    <property type="match status" value="1"/>
</dbReference>
<dbReference type="Gene3D" id="3.40.50.1440">
    <property type="entry name" value="Tubulin/FtsZ, GTPase domain"/>
    <property type="match status" value="1"/>
</dbReference>
<evidence type="ECO:0000313" key="4">
    <source>
        <dbReference type="Proteomes" id="UP000595140"/>
    </source>
</evidence>
<protein>
    <recommendedName>
        <fullName evidence="5">Protein ACCUMULATION AND REPLICATION OF CHLOROPLASTS 3</fullName>
    </recommendedName>
</protein>
<dbReference type="AlphaFoldDB" id="A0A484KR93"/>